<dbReference type="Pfam" id="PF12982">
    <property type="entry name" value="DUF3866"/>
    <property type="match status" value="1"/>
</dbReference>
<evidence type="ECO:0000313" key="1">
    <source>
        <dbReference type="EMBL" id="CAA9213668.1"/>
    </source>
</evidence>
<protein>
    <recommendedName>
        <fullName evidence="2">DUF3866 domain-containing protein</fullName>
    </recommendedName>
</protein>
<proteinExistence type="predicted"/>
<evidence type="ECO:0008006" key="2">
    <source>
        <dbReference type="Google" id="ProtNLM"/>
    </source>
</evidence>
<gene>
    <name evidence="1" type="ORF">AVDCRST_MAG76-259</name>
</gene>
<dbReference type="EMBL" id="CADCSZ010000018">
    <property type="protein sequence ID" value="CAA9213668.1"/>
    <property type="molecule type" value="Genomic_DNA"/>
</dbReference>
<sequence length="349" mass="35721">MPSFRTGRVARLLSARRGLQRVEVDLGGTAPEPAYALTELIGPVAEGDDVVVNTTAVELGLGTGGWHVVHWNLSRRDWHQVGGGHVMKLRYTSLQADTGAAEEKPGYAPPADLGGRPVVACFLHSQLPCVAAAFAAAAPGRRLVYVMTDAGALPLALSDVVAGLADAGLMAATVTAGHAFGGDHEAVNLASALDVAVACARADLVVVAPGPGVVGTGTRRGFSGLAVAATIDTVAQAGGRPVVAVRFSGRDPRDRHRGVSHHVTTALSSTHHRALVPIPAGERPDPLPPPLALHELRTVDDVPDVDALLRAAGLAVTTMGRSAADDPAFFRWSAAAGSVAAVLAVASDI</sequence>
<name>A0A6J4H4F5_9ACTN</name>
<accession>A0A6J4H4F5</accession>
<dbReference type="AlphaFoldDB" id="A0A6J4H4F5"/>
<organism evidence="1">
    <name type="scientific">uncultured Acidimicrobiales bacterium</name>
    <dbReference type="NCBI Taxonomy" id="310071"/>
    <lineage>
        <taxon>Bacteria</taxon>
        <taxon>Bacillati</taxon>
        <taxon>Actinomycetota</taxon>
        <taxon>Acidimicrobiia</taxon>
        <taxon>Acidimicrobiales</taxon>
        <taxon>environmental samples</taxon>
    </lineage>
</organism>
<reference evidence="1" key="1">
    <citation type="submission" date="2020-02" db="EMBL/GenBank/DDBJ databases">
        <authorList>
            <person name="Meier V. D."/>
        </authorList>
    </citation>
    <scope>NUCLEOTIDE SEQUENCE</scope>
    <source>
        <strain evidence="1">AVDCRST_MAG76</strain>
    </source>
</reference>
<dbReference type="InterPro" id="IPR024479">
    <property type="entry name" value="DUF3866"/>
</dbReference>